<reference evidence="2 3" key="1">
    <citation type="submission" date="2020-06" db="EMBL/GenBank/DDBJ databases">
        <authorList>
            <person name="Li R."/>
            <person name="Bekaert M."/>
        </authorList>
    </citation>
    <scope>NUCLEOTIDE SEQUENCE [LARGE SCALE GENOMIC DNA]</scope>
    <source>
        <strain evidence="3">wild</strain>
    </source>
</reference>
<protein>
    <recommendedName>
        <fullName evidence="1">Mab-21-like HhH/H2TH-like domain-containing protein</fullName>
    </recommendedName>
</protein>
<feature type="domain" description="Mab-21-like HhH/H2TH-like" evidence="1">
    <location>
        <begin position="198"/>
        <end position="277"/>
    </location>
</feature>
<dbReference type="SMART" id="SM01265">
    <property type="entry name" value="Mab-21"/>
    <property type="match status" value="1"/>
</dbReference>
<dbReference type="PANTHER" id="PTHR10656:SF69">
    <property type="entry name" value="MAB-21-LIKE HHH_H2TH-LIKE DOMAIN-CONTAINING PROTEIN"/>
    <property type="match status" value="1"/>
</dbReference>
<accession>A0A6J8BKG2</accession>
<organism evidence="2 3">
    <name type="scientific">Mytilus coruscus</name>
    <name type="common">Sea mussel</name>
    <dbReference type="NCBI Taxonomy" id="42192"/>
    <lineage>
        <taxon>Eukaryota</taxon>
        <taxon>Metazoa</taxon>
        <taxon>Spiralia</taxon>
        <taxon>Lophotrochozoa</taxon>
        <taxon>Mollusca</taxon>
        <taxon>Bivalvia</taxon>
        <taxon>Autobranchia</taxon>
        <taxon>Pteriomorphia</taxon>
        <taxon>Mytilida</taxon>
        <taxon>Mytiloidea</taxon>
        <taxon>Mytilidae</taxon>
        <taxon>Mytilinae</taxon>
        <taxon>Mytilus</taxon>
    </lineage>
</organism>
<dbReference type="Gene3D" id="1.10.1410.40">
    <property type="match status" value="1"/>
</dbReference>
<gene>
    <name evidence="2" type="ORF">MCOR_19580</name>
</gene>
<dbReference type="EMBL" id="CACVKT020003457">
    <property type="protein sequence ID" value="CAC5383881.1"/>
    <property type="molecule type" value="Genomic_DNA"/>
</dbReference>
<evidence type="ECO:0000259" key="1">
    <source>
        <dbReference type="Pfam" id="PF20266"/>
    </source>
</evidence>
<dbReference type="PANTHER" id="PTHR10656">
    <property type="entry name" value="CELL FATE DETERMINING PROTEIN MAB21-RELATED"/>
    <property type="match status" value="1"/>
</dbReference>
<dbReference type="Pfam" id="PF20266">
    <property type="entry name" value="Mab-21_C"/>
    <property type="match status" value="1"/>
</dbReference>
<dbReference type="InterPro" id="IPR046906">
    <property type="entry name" value="Mab-21_HhH/H2TH-like"/>
</dbReference>
<name>A0A6J8BKG2_MYTCO</name>
<dbReference type="Proteomes" id="UP000507470">
    <property type="component" value="Unassembled WGS sequence"/>
</dbReference>
<dbReference type="OrthoDB" id="6159860at2759"/>
<sequence length="389" mass="45151">MQTKTSLKRKKENRNAGDDCYSKDFCACLSKSLDLLGYSQDMIQYRREKNKQFDEIHNSKGFSVINVTAGGKDPNHVMIDINGLQINKQDKIGPAARYGNTFTNYDFVLGFECFCPDLIEKWVRRSRHHGWPDPDLIKIISTLEGHVVPVANKGSNFPVTEWRICYTKAELLLMQSLTDSQTKLYVLLKLITKSLLHPLCSAMTSYIMKNVVLWMVETNPKETFSQNSLIDKLLEALLYLKQCLQSNILKSYMIAERNLLEGRIPENERKLLLKRVDEMINERENLLQHCTKIHLSLNKMKDSPEDFIKEAMKRDEIEKLVLKKNIIFKETESTYETAVSVQNLLNQNATYVKYEEQLQTLIIPDKKDFVKQGDNCDDIFRCRLFNILS</sequence>
<dbReference type="AlphaFoldDB" id="A0A6J8BKG2"/>
<proteinExistence type="predicted"/>
<keyword evidence="3" id="KW-1185">Reference proteome</keyword>
<evidence type="ECO:0000313" key="2">
    <source>
        <dbReference type="EMBL" id="CAC5383881.1"/>
    </source>
</evidence>
<dbReference type="InterPro" id="IPR024810">
    <property type="entry name" value="MAB21L/cGLR"/>
</dbReference>
<evidence type="ECO:0000313" key="3">
    <source>
        <dbReference type="Proteomes" id="UP000507470"/>
    </source>
</evidence>